<dbReference type="AlphaFoldDB" id="A0AA36J9H5"/>
<reference evidence="1" key="1">
    <citation type="submission" date="2023-08" db="EMBL/GenBank/DDBJ databases">
        <authorList>
            <person name="Chen Y."/>
            <person name="Shah S."/>
            <person name="Dougan E. K."/>
            <person name="Thang M."/>
            <person name="Chan C."/>
        </authorList>
    </citation>
    <scope>NUCLEOTIDE SEQUENCE</scope>
</reference>
<organism evidence="1 2">
    <name type="scientific">Effrenium voratum</name>
    <dbReference type="NCBI Taxonomy" id="2562239"/>
    <lineage>
        <taxon>Eukaryota</taxon>
        <taxon>Sar</taxon>
        <taxon>Alveolata</taxon>
        <taxon>Dinophyceae</taxon>
        <taxon>Suessiales</taxon>
        <taxon>Symbiodiniaceae</taxon>
        <taxon>Effrenium</taxon>
    </lineage>
</organism>
<evidence type="ECO:0000313" key="2">
    <source>
        <dbReference type="Proteomes" id="UP001178507"/>
    </source>
</evidence>
<proteinExistence type="predicted"/>
<comment type="caution">
    <text evidence="1">The sequence shown here is derived from an EMBL/GenBank/DDBJ whole genome shotgun (WGS) entry which is preliminary data.</text>
</comment>
<evidence type="ECO:0000313" key="1">
    <source>
        <dbReference type="EMBL" id="CAJ1401564.1"/>
    </source>
</evidence>
<gene>
    <name evidence="1" type="ORF">EVOR1521_LOCUS24685</name>
</gene>
<name>A0AA36J9H5_9DINO</name>
<dbReference type="Proteomes" id="UP001178507">
    <property type="component" value="Unassembled WGS sequence"/>
</dbReference>
<keyword evidence="2" id="KW-1185">Reference proteome</keyword>
<dbReference type="EMBL" id="CAUJNA010003420">
    <property type="protein sequence ID" value="CAJ1401564.1"/>
    <property type="molecule type" value="Genomic_DNA"/>
</dbReference>
<protein>
    <submittedName>
        <fullName evidence="1">Uncharacterized protein</fullName>
    </submittedName>
</protein>
<accession>A0AA36J9H5</accession>
<sequence length="97" mass="11295">MSYETPDWFFPVKPFDPKGDGVSFPRWDEPLGADDRPIANEDVLQGEQLWRVRYQVRAQVRPNPQEQEFDPFRTIMHMFTGEEHPDPTSPVSMGCVN</sequence>